<dbReference type="RefSeq" id="XP_028462567.1">
    <property type="nucleotide sequence ID" value="XM_028611000.1"/>
</dbReference>
<feature type="compositionally biased region" description="Polar residues" evidence="1">
    <location>
        <begin position="1"/>
        <end position="14"/>
    </location>
</feature>
<feature type="region of interest" description="Disordered" evidence="1">
    <location>
        <begin position="1"/>
        <end position="79"/>
    </location>
</feature>
<feature type="compositionally biased region" description="Low complexity" evidence="1">
    <location>
        <begin position="33"/>
        <end position="58"/>
    </location>
</feature>
<evidence type="ECO:0000313" key="3">
    <source>
        <dbReference type="Proteomes" id="UP000272025"/>
    </source>
</evidence>
<evidence type="ECO:0000313" key="2">
    <source>
        <dbReference type="EMBL" id="ROT34761.1"/>
    </source>
</evidence>
<reference evidence="2 3" key="1">
    <citation type="journal article" date="2018" name="Mol. Ecol.">
        <title>The obligate alkalophilic soda-lake fungus Sodiomyces alkalinus has shifted to a protein diet.</title>
        <authorList>
            <person name="Grum-Grzhimaylo A.A."/>
            <person name="Falkoski D.L."/>
            <person name="van den Heuvel J."/>
            <person name="Valero-Jimenez C.A."/>
            <person name="Min B."/>
            <person name="Choi I.G."/>
            <person name="Lipzen A."/>
            <person name="Daum C.G."/>
            <person name="Aanen D.K."/>
            <person name="Tsang A."/>
            <person name="Henrissat B."/>
            <person name="Bilanenko E.N."/>
            <person name="de Vries R.P."/>
            <person name="van Kan J.A.L."/>
            <person name="Grigoriev I.V."/>
            <person name="Debets A.J.M."/>
        </authorList>
    </citation>
    <scope>NUCLEOTIDE SEQUENCE [LARGE SCALE GENOMIC DNA]</scope>
    <source>
        <strain evidence="2 3">F11</strain>
    </source>
</reference>
<feature type="region of interest" description="Disordered" evidence="1">
    <location>
        <begin position="284"/>
        <end position="324"/>
    </location>
</feature>
<name>A0A3N2PJQ8_SODAK</name>
<feature type="region of interest" description="Disordered" evidence="1">
    <location>
        <begin position="213"/>
        <end position="236"/>
    </location>
</feature>
<feature type="compositionally biased region" description="Gly residues" evidence="1">
    <location>
        <begin position="213"/>
        <end position="227"/>
    </location>
</feature>
<accession>A0A3N2PJQ8</accession>
<feature type="compositionally biased region" description="Basic and acidic residues" evidence="1">
    <location>
        <begin position="64"/>
        <end position="79"/>
    </location>
</feature>
<organism evidence="2 3">
    <name type="scientific">Sodiomyces alkalinus (strain CBS 110278 / VKM F-3762 / F11)</name>
    <name type="common">Alkaliphilic filamentous fungus</name>
    <dbReference type="NCBI Taxonomy" id="1314773"/>
    <lineage>
        <taxon>Eukaryota</taxon>
        <taxon>Fungi</taxon>
        <taxon>Dikarya</taxon>
        <taxon>Ascomycota</taxon>
        <taxon>Pezizomycotina</taxon>
        <taxon>Sordariomycetes</taxon>
        <taxon>Hypocreomycetidae</taxon>
        <taxon>Glomerellales</taxon>
        <taxon>Plectosphaerellaceae</taxon>
        <taxon>Sodiomyces</taxon>
    </lineage>
</organism>
<keyword evidence="3" id="KW-1185">Reference proteome</keyword>
<gene>
    <name evidence="2" type="ORF">SODALDRAFT_329634</name>
</gene>
<feature type="compositionally biased region" description="Basic and acidic residues" evidence="1">
    <location>
        <begin position="309"/>
        <end position="324"/>
    </location>
</feature>
<dbReference type="AlphaFoldDB" id="A0A3N2PJQ8"/>
<protein>
    <submittedName>
        <fullName evidence="2">Uncharacterized protein</fullName>
    </submittedName>
</protein>
<evidence type="ECO:0000256" key="1">
    <source>
        <dbReference type="SAM" id="MobiDB-lite"/>
    </source>
</evidence>
<dbReference type="Proteomes" id="UP000272025">
    <property type="component" value="Unassembled WGS sequence"/>
</dbReference>
<sequence length="324" mass="35882">MIPRSVQQHVTRLMSQLPRRSYSSTASPPPSQPSRQPVSSSSSSSSLSSSSSSSSSSPSRKRRPADSQPEKIDPIIRKRLDEIRVETPEDIQTAWRSLPKSLNPKNELRVRYLPDRHFVKVFDKAILTPAIRPRSIQRLAYYRDRKASRALWLEIIAHQSNGAAVVVGKAKRMCRVAMVRALRARGIHKHGWQLAARDAYFAAQARALWEGKGGQGAGAGAGAGTGTGTDEDRSKPYRIPALRGTVWVNIIQPRNFVALGMDRVQEIAHGIVDLLVKAKANSGYKKNRNRTSPQQQEKVVDSNGKGKKGHTDTLDRELQTEAID</sequence>
<dbReference type="EMBL" id="ML119066">
    <property type="protein sequence ID" value="ROT34761.1"/>
    <property type="molecule type" value="Genomic_DNA"/>
</dbReference>
<feature type="non-terminal residue" evidence="2">
    <location>
        <position position="324"/>
    </location>
</feature>
<dbReference type="GeneID" id="39579478"/>
<proteinExistence type="predicted"/>